<evidence type="ECO:0000313" key="2">
    <source>
        <dbReference type="Proteomes" id="UP000498980"/>
    </source>
</evidence>
<dbReference type="Proteomes" id="UP000498980">
    <property type="component" value="Unassembled WGS sequence"/>
</dbReference>
<evidence type="ECO:0000313" key="1">
    <source>
        <dbReference type="EMBL" id="GFN00712.1"/>
    </source>
</evidence>
<protein>
    <recommendedName>
        <fullName evidence="3">Tail terminator</fullName>
    </recommendedName>
</protein>
<keyword evidence="2" id="KW-1185">Reference proteome</keyword>
<evidence type="ECO:0008006" key="3">
    <source>
        <dbReference type="Google" id="ProtNLM"/>
    </source>
</evidence>
<organism evidence="1 2">
    <name type="scientific">Streptomyces fulvorobeus</name>
    <dbReference type="NCBI Taxonomy" id="284028"/>
    <lineage>
        <taxon>Bacteria</taxon>
        <taxon>Bacillati</taxon>
        <taxon>Actinomycetota</taxon>
        <taxon>Actinomycetes</taxon>
        <taxon>Kitasatosporales</taxon>
        <taxon>Streptomycetaceae</taxon>
        <taxon>Streptomyces</taxon>
    </lineage>
</organism>
<accession>A0A7J0CDW2</accession>
<dbReference type="AlphaFoldDB" id="A0A7J0CDW2"/>
<sequence>MGDIEAVLAPWAEATFGAFGCSETPADLEQHLPVIRVERIGGADDRFSLHPRVAVDVFAATADEARTLANSVRDALIFLRGPVGDAVIRSVDCGAGPSRQPWANEAIHRRGATYTVSLRTA</sequence>
<gene>
    <name evidence="1" type="ORF">Sfulv_55220</name>
</gene>
<dbReference type="EMBL" id="BLWC01000001">
    <property type="protein sequence ID" value="GFN00712.1"/>
    <property type="molecule type" value="Genomic_DNA"/>
</dbReference>
<proteinExistence type="predicted"/>
<reference evidence="1 2" key="1">
    <citation type="submission" date="2020-05" db="EMBL/GenBank/DDBJ databases">
        <title>Whole genome shotgun sequence of Streptomyces fulvorobeus NBRC 15897.</title>
        <authorList>
            <person name="Komaki H."/>
            <person name="Tamura T."/>
        </authorList>
    </citation>
    <scope>NUCLEOTIDE SEQUENCE [LARGE SCALE GENOMIC DNA]</scope>
    <source>
        <strain evidence="1 2">NBRC 15897</strain>
    </source>
</reference>
<name>A0A7J0CDW2_9ACTN</name>
<comment type="caution">
    <text evidence="1">The sequence shown here is derived from an EMBL/GenBank/DDBJ whole genome shotgun (WGS) entry which is preliminary data.</text>
</comment>